<evidence type="ECO:0000313" key="2">
    <source>
        <dbReference type="Proteomes" id="UP001162992"/>
    </source>
</evidence>
<evidence type="ECO:0000313" key="1">
    <source>
        <dbReference type="EMBL" id="KAJ7546424.1"/>
    </source>
</evidence>
<comment type="caution">
    <text evidence="1">The sequence shown here is derived from an EMBL/GenBank/DDBJ whole genome shotgun (WGS) entry which is preliminary data.</text>
</comment>
<protein>
    <submittedName>
        <fullName evidence="1">Uncharacterized protein</fullName>
    </submittedName>
</protein>
<dbReference type="Proteomes" id="UP001162992">
    <property type="component" value="Chromosome 8"/>
</dbReference>
<keyword evidence="2" id="KW-1185">Reference proteome</keyword>
<gene>
    <name evidence="1" type="ORF">O6H91_08G039900</name>
</gene>
<proteinExistence type="predicted"/>
<dbReference type="EMBL" id="CM055099">
    <property type="protein sequence ID" value="KAJ7546424.1"/>
    <property type="molecule type" value="Genomic_DNA"/>
</dbReference>
<sequence>MLNAEACGLVGANRRGALMLSRSHARMNMVNCVGLGTSRSSDQQRTVESWQLVQRPMMLVLLQSSRRKSPRVLRNKRHFICCIAATSVSQPIDPNNSRKTLRDNKPIPLPPPPTEVSLSTVLPYLWRLAAGDTNLGWRLIVALGLLIVGKAFGLIGPVLFKWAMDILAEASKSPLSKSGVHAVVLALAASALSKAISAGLNEMRYIIFAPLGYATGRRVGVQLLEHILGLDLVFHLEHRIGALSRILDRAQRSVVSIFRAVVFTFVPTIIELALVCMLLAQQVSAAVAGIVLITFVVYVTWTIYITKVAAQTRKEVIKLEDLATGKAVDALLNYEAVIQFNNQKLEVDQYDELLQGYQNAALDAERLSAALNGGQALIQALGIAAVMSLAGLQVVKGSMTIGDLVLANGLILQLAGPLQFLGFLYRDLRQSLVDLDSLFTILSMKRLIRDGEVNLPNNGKGIDLKACNLHFGYTASRRVLHGVSFNVQPGESLAIVGPSGSGKSTIVKLLLRLYDPDSGSLFFDLQDLRTLTQASLRSVVAVVPQDTALFNDTIFNNIAYSRASARTEEVIQAAKQARIHDAVVRMPDGYNTMVGERGLKISGGEKQRVAIARAFLKAPRLLICDEATSALDSPTEAAILNSLKELATGRTCIFVAHRLSTIMHCDHILVMAAGEVVEEGTHRDLLDRKGIYSSMWELQESEKPETVL</sequence>
<reference evidence="2" key="1">
    <citation type="journal article" date="2024" name="Proc. Natl. Acad. Sci. U.S.A.">
        <title>Extraordinary preservation of gene collinearity over three hundred million years revealed in homosporous lycophytes.</title>
        <authorList>
            <person name="Li C."/>
            <person name="Wickell D."/>
            <person name="Kuo L.Y."/>
            <person name="Chen X."/>
            <person name="Nie B."/>
            <person name="Liao X."/>
            <person name="Peng D."/>
            <person name="Ji J."/>
            <person name="Jenkins J."/>
            <person name="Williams M."/>
            <person name="Shu S."/>
            <person name="Plott C."/>
            <person name="Barry K."/>
            <person name="Rajasekar S."/>
            <person name="Grimwood J."/>
            <person name="Han X."/>
            <person name="Sun S."/>
            <person name="Hou Z."/>
            <person name="He W."/>
            <person name="Dai G."/>
            <person name="Sun C."/>
            <person name="Schmutz J."/>
            <person name="Leebens-Mack J.H."/>
            <person name="Li F.W."/>
            <person name="Wang L."/>
        </authorList>
    </citation>
    <scope>NUCLEOTIDE SEQUENCE [LARGE SCALE GENOMIC DNA]</scope>
    <source>
        <strain evidence="2">cv. PW_Plant_1</strain>
    </source>
</reference>
<organism evidence="1 2">
    <name type="scientific">Diphasiastrum complanatum</name>
    <name type="common">Issler's clubmoss</name>
    <name type="synonym">Lycopodium complanatum</name>
    <dbReference type="NCBI Taxonomy" id="34168"/>
    <lineage>
        <taxon>Eukaryota</taxon>
        <taxon>Viridiplantae</taxon>
        <taxon>Streptophyta</taxon>
        <taxon>Embryophyta</taxon>
        <taxon>Tracheophyta</taxon>
        <taxon>Lycopodiopsida</taxon>
        <taxon>Lycopodiales</taxon>
        <taxon>Lycopodiaceae</taxon>
        <taxon>Lycopodioideae</taxon>
        <taxon>Diphasiastrum</taxon>
    </lineage>
</organism>
<accession>A0ACC2CWN0</accession>
<name>A0ACC2CWN0_DIPCM</name>